<name>A0A8S2KNL8_9BILA</name>
<proteinExistence type="predicted"/>
<comment type="caution">
    <text evidence="2">The sequence shown here is derived from an EMBL/GenBank/DDBJ whole genome shotgun (WGS) entry which is preliminary data.</text>
</comment>
<evidence type="ECO:0000259" key="1">
    <source>
        <dbReference type="Pfam" id="PF19704"/>
    </source>
</evidence>
<evidence type="ECO:0000313" key="2">
    <source>
        <dbReference type="EMBL" id="CAF3859528.1"/>
    </source>
</evidence>
<accession>A0A8S2KNL8</accession>
<dbReference type="AlphaFoldDB" id="A0A8S2KNL8"/>
<dbReference type="Proteomes" id="UP000681967">
    <property type="component" value="Unassembled WGS sequence"/>
</dbReference>
<evidence type="ECO:0000313" key="3">
    <source>
        <dbReference type="Proteomes" id="UP000681967"/>
    </source>
</evidence>
<feature type="domain" description="DNA-dependent protein kinase catalytic subunit CC5" evidence="1">
    <location>
        <begin position="1"/>
        <end position="117"/>
    </location>
</feature>
<sequence>MQDTYVTCIYSLQKHYPLIVDKTVMNKLIFDLKKMYEDIKMEYLEALIANITEFDLVRISGQGQKDFGIRGVVLRLLHKLLPKLVREQLSEIAQILSVDGPNECQTWTLEIYKWNYDYITLIAKLLNLKY</sequence>
<dbReference type="EMBL" id="CAJOBH010001521">
    <property type="protein sequence ID" value="CAF3859528.1"/>
    <property type="molecule type" value="Genomic_DNA"/>
</dbReference>
<gene>
    <name evidence="2" type="ORF">BYL167_LOCUS6306</name>
</gene>
<organism evidence="2 3">
    <name type="scientific">Rotaria magnacalcarata</name>
    <dbReference type="NCBI Taxonomy" id="392030"/>
    <lineage>
        <taxon>Eukaryota</taxon>
        <taxon>Metazoa</taxon>
        <taxon>Spiralia</taxon>
        <taxon>Gnathifera</taxon>
        <taxon>Rotifera</taxon>
        <taxon>Eurotatoria</taxon>
        <taxon>Bdelloidea</taxon>
        <taxon>Philodinida</taxon>
        <taxon>Philodinidae</taxon>
        <taxon>Rotaria</taxon>
    </lineage>
</organism>
<dbReference type="GO" id="GO:0006303">
    <property type="term" value="P:double-strand break repair via nonhomologous end joining"/>
    <property type="evidence" value="ECO:0007669"/>
    <property type="project" value="InterPro"/>
</dbReference>
<dbReference type="Pfam" id="PF19704">
    <property type="entry name" value="DNAPKcs_CC5"/>
    <property type="match status" value="1"/>
</dbReference>
<dbReference type="InterPro" id="IPR045581">
    <property type="entry name" value="DNAPKcs_CC5"/>
</dbReference>
<protein>
    <recommendedName>
        <fullName evidence="1">DNA-dependent protein kinase catalytic subunit CC5 domain-containing protein</fullName>
    </recommendedName>
</protein>
<reference evidence="2" key="1">
    <citation type="submission" date="2021-02" db="EMBL/GenBank/DDBJ databases">
        <authorList>
            <person name="Nowell W R."/>
        </authorList>
    </citation>
    <scope>NUCLEOTIDE SEQUENCE</scope>
</reference>